<keyword evidence="4 5" id="KW-0406">Ion transport</keyword>
<dbReference type="GO" id="GO:0000221">
    <property type="term" value="C:vacuolar proton-transporting V-type ATPase, V1 domain"/>
    <property type="evidence" value="ECO:0007669"/>
    <property type="project" value="TreeGrafter"/>
</dbReference>
<dbReference type="Gene3D" id="3.30.70.100">
    <property type="match status" value="1"/>
</dbReference>
<dbReference type="GO" id="GO:0046961">
    <property type="term" value="F:proton-transporting ATPase activity, rotational mechanism"/>
    <property type="evidence" value="ECO:0007669"/>
    <property type="project" value="InterPro"/>
</dbReference>
<evidence type="ECO:0000256" key="2">
    <source>
        <dbReference type="ARBA" id="ARBA00022448"/>
    </source>
</evidence>
<dbReference type="CDD" id="cd14785">
    <property type="entry name" value="V-ATPase_C"/>
    <property type="match status" value="1"/>
</dbReference>
<organism evidence="6 7">
    <name type="scientific">Polysphondylium violaceum</name>
    <dbReference type="NCBI Taxonomy" id="133409"/>
    <lineage>
        <taxon>Eukaryota</taxon>
        <taxon>Amoebozoa</taxon>
        <taxon>Evosea</taxon>
        <taxon>Eumycetozoa</taxon>
        <taxon>Dictyostelia</taxon>
        <taxon>Dictyosteliales</taxon>
        <taxon>Dictyosteliaceae</taxon>
        <taxon>Polysphondylium</taxon>
    </lineage>
</organism>
<comment type="similarity">
    <text evidence="1 5">Belongs to the V-ATPase C subunit family.</text>
</comment>
<dbReference type="Pfam" id="PF03223">
    <property type="entry name" value="V-ATPase_C"/>
    <property type="match status" value="1"/>
</dbReference>
<dbReference type="PANTHER" id="PTHR10137:SF0">
    <property type="entry name" value="V-TYPE PROTON ATPASE SUBUNIT C"/>
    <property type="match status" value="1"/>
</dbReference>
<dbReference type="InterPro" id="IPR004907">
    <property type="entry name" value="ATPase_V1-cplx_csu"/>
</dbReference>
<dbReference type="InterPro" id="IPR036132">
    <property type="entry name" value="Vac_ATP_synth_c_sf"/>
</dbReference>
<dbReference type="AlphaFoldDB" id="A0A8J4Q462"/>
<evidence type="ECO:0000256" key="1">
    <source>
        <dbReference type="ARBA" id="ARBA00006138"/>
    </source>
</evidence>
<keyword evidence="7" id="KW-1185">Reference proteome</keyword>
<evidence type="ECO:0000256" key="3">
    <source>
        <dbReference type="ARBA" id="ARBA00022781"/>
    </source>
</evidence>
<dbReference type="Proteomes" id="UP000695562">
    <property type="component" value="Unassembled WGS sequence"/>
</dbReference>
<evidence type="ECO:0000313" key="7">
    <source>
        <dbReference type="Proteomes" id="UP000695562"/>
    </source>
</evidence>
<sequence length="378" mass="43533">MSSESQVFWVISAPNRKGADIFEEVNLKTAKENSLSENKKFNIPGSLRVGTLNSLITLNDELQKVDTFLENTTKKIAKQLVDLVGAKPGKEKSLSINGATIQQYLSQFQWDDAKYNLKLSLSEIVDKIHQTVIKIEDDLKVKSSEYSQLSSSVAAEERKAGGNLQVRTLNDLITPDNIVKTESLTTAFVVIPKVCEKEFLSCYEFLNENVLPRSAKRIAQDNDYFLYSVILIERFYENFKNKVLEKKWVVRDFKVDDKSTTSGAAHQPSVDRSKLVEDKKNYRTSLIRWCRLNFPEAFMAWIHLKVVRVFVESVLRFGIPFDFQAILMKPLKKEDKKLRDILHEQFKYLGSAHVSGKNEDETSEKFYPYVYIPIDWDM</sequence>
<dbReference type="FunFam" id="3.30.70.100:FF:000002">
    <property type="entry name" value="V-type proton ATPase subunit C"/>
    <property type="match status" value="1"/>
</dbReference>
<evidence type="ECO:0000313" key="6">
    <source>
        <dbReference type="EMBL" id="KAF2078445.1"/>
    </source>
</evidence>
<keyword evidence="3 5" id="KW-0375">Hydrogen ion transport</keyword>
<keyword evidence="2 5" id="KW-0813">Transport</keyword>
<evidence type="ECO:0000256" key="5">
    <source>
        <dbReference type="RuleBase" id="RU364010"/>
    </source>
</evidence>
<dbReference type="PANTHER" id="PTHR10137">
    <property type="entry name" value="V-TYPE PROTON ATPASE SUBUNIT C"/>
    <property type="match status" value="1"/>
</dbReference>
<reference evidence="6" key="1">
    <citation type="submission" date="2020-01" db="EMBL/GenBank/DDBJ databases">
        <title>Development of genomics and gene disruption for Polysphondylium violaceum indicates a role for the polyketide synthase stlB in stalk morphogenesis.</title>
        <authorList>
            <person name="Narita B."/>
            <person name="Kawabe Y."/>
            <person name="Kin K."/>
            <person name="Saito T."/>
            <person name="Gibbs R."/>
            <person name="Kuspa A."/>
            <person name="Muzny D."/>
            <person name="Queller D."/>
            <person name="Richards S."/>
            <person name="Strassman J."/>
            <person name="Sucgang R."/>
            <person name="Worley K."/>
            <person name="Schaap P."/>
        </authorList>
    </citation>
    <scope>NUCLEOTIDE SEQUENCE</scope>
    <source>
        <strain evidence="6">QSvi11</strain>
    </source>
</reference>
<dbReference type="OrthoDB" id="6605928at2759"/>
<dbReference type="EMBL" id="AJWJ01000004">
    <property type="protein sequence ID" value="KAF2078445.1"/>
    <property type="molecule type" value="Genomic_DNA"/>
</dbReference>
<protein>
    <recommendedName>
        <fullName evidence="5">V-type proton ATPase subunit C</fullName>
    </recommendedName>
</protein>
<dbReference type="Gene3D" id="3.30.70.1180">
    <property type="entry name" value="Vacuolar atp synthase subunit c, domain 1"/>
    <property type="match status" value="1"/>
</dbReference>
<gene>
    <name evidence="6" type="ORF">CYY_000195</name>
</gene>
<name>A0A8J4Q462_9MYCE</name>
<evidence type="ECO:0000256" key="4">
    <source>
        <dbReference type="ARBA" id="ARBA00023065"/>
    </source>
</evidence>
<proteinExistence type="inferred from homology"/>
<comment type="function">
    <text evidence="5">Subunit of the V1 complex of vacuolar(H+)-ATPase (V-ATPase), a multisubunit enzyme composed of a peripheral complex (V1) that hydrolyzes ATP and a membrane integral complex (V0) that translocates protons. V-ATPase is responsible for acidifying and maintaining the pH of intracellular compartments and in some cell types, is targeted to the plasma membrane, where it is responsible for acidifying the extracellular environment. Subunit C is necessary for the assembly of the catalytic sector of the enzyme and is likely to have a specific function in its catalytic activity.</text>
</comment>
<dbReference type="Gene3D" id="1.20.1460.10">
    <property type="entry name" value="subunit c (vma5p) of the yeast v-atpase, domain 2"/>
    <property type="match status" value="1"/>
</dbReference>
<dbReference type="SUPFAM" id="SSF118203">
    <property type="entry name" value="Vacuolar ATP synthase subunit C"/>
    <property type="match status" value="1"/>
</dbReference>
<comment type="subunit">
    <text evidence="5">V-ATPase is a heteromultimeric enzyme composed of a peripheral catalytic V1 complex (components A to H) attached to an integral membrane V0 proton pore complex.</text>
</comment>
<accession>A0A8J4Q462</accession>
<comment type="caution">
    <text evidence="6">The sequence shown here is derived from an EMBL/GenBank/DDBJ whole genome shotgun (WGS) entry which is preliminary data.</text>
</comment>